<keyword evidence="2" id="KW-0805">Transcription regulation</keyword>
<keyword evidence="4" id="KW-0804">Transcription</keyword>
<reference evidence="8 9" key="1">
    <citation type="journal article" date="2024" name="G3 (Bethesda)">
        <title>Genome assembly of Hibiscus sabdariffa L. provides insights into metabolisms of medicinal natural products.</title>
        <authorList>
            <person name="Kim T."/>
        </authorList>
    </citation>
    <scope>NUCLEOTIDE SEQUENCE [LARGE SCALE GENOMIC DNA]</scope>
    <source>
        <strain evidence="8">TK-2024</strain>
        <tissue evidence="8">Old leaves</tissue>
    </source>
</reference>
<dbReference type="PROSITE" id="PS50888">
    <property type="entry name" value="BHLH"/>
    <property type="match status" value="1"/>
</dbReference>
<feature type="compositionally biased region" description="Polar residues" evidence="6">
    <location>
        <begin position="257"/>
        <end position="269"/>
    </location>
</feature>
<dbReference type="Proteomes" id="UP001472677">
    <property type="component" value="Unassembled WGS sequence"/>
</dbReference>
<sequence>MESENPHHQHQLVGSSSSLPISPCYGVSSTHSWTPTAPSVTLNSSEFSPNYNGVILHSRQENDLLASPQNSPMIQDWANSDGSLISTHSCHGLDLRKAKDELSESITRFSDILSDSSSSVGDSRQMPQANYLKNNEQRDLNDLNEKLLLKTISSSFPMFSVGPEFYSSIQNCCIPRNSFPPSRGSFSQIYPSINISSLNQVSSPPNIPSSFDLDMNLEALNLLNPARFSYPSEDHHDNLGICKETSPSFGLHHHHNLQQSSQGPETYSPSKVRKEKLGDRIAALQQLVAPFGKTDTASVLMEAIGYIKFLQNQVETLSVPYMKPYGNKTSRSKQGGSTMEDENEEAQRDLRSRGLCLVPLSWMSYVVIGERLFRCKTSYLPCLSQQTSWRVDLLMNNSREVKCGPDGFMIKIRDGRHFHNSPQSGHLRDYALHHAIVLKVEDGTGLLLPIIVLDLPSILLMAALCNVRIVVTSTATATSHYPFDIWFVNSDKYSMYLYK</sequence>
<keyword evidence="9" id="KW-1185">Reference proteome</keyword>
<accession>A0ABR2FJ54</accession>
<dbReference type="CDD" id="cd11393">
    <property type="entry name" value="bHLH_AtbHLH_like"/>
    <property type="match status" value="1"/>
</dbReference>
<keyword evidence="3" id="KW-0238">DNA-binding</keyword>
<dbReference type="InterPro" id="IPR045239">
    <property type="entry name" value="bHLH95_bHLH"/>
</dbReference>
<evidence type="ECO:0000256" key="3">
    <source>
        <dbReference type="ARBA" id="ARBA00023125"/>
    </source>
</evidence>
<keyword evidence="5" id="KW-0539">Nucleus</keyword>
<evidence type="ECO:0000256" key="2">
    <source>
        <dbReference type="ARBA" id="ARBA00023015"/>
    </source>
</evidence>
<proteinExistence type="predicted"/>
<dbReference type="InterPro" id="IPR036638">
    <property type="entry name" value="HLH_DNA-bd_sf"/>
</dbReference>
<evidence type="ECO:0000259" key="7">
    <source>
        <dbReference type="PROSITE" id="PS50888"/>
    </source>
</evidence>
<feature type="compositionally biased region" description="Polar residues" evidence="6">
    <location>
        <begin position="327"/>
        <end position="337"/>
    </location>
</feature>
<evidence type="ECO:0000313" key="9">
    <source>
        <dbReference type="Proteomes" id="UP001472677"/>
    </source>
</evidence>
<dbReference type="PANTHER" id="PTHR16223:SF56">
    <property type="entry name" value="TRANSCRIPTION FACTOR BHLH110"/>
    <property type="match status" value="1"/>
</dbReference>
<name>A0ABR2FJ54_9ROSI</name>
<dbReference type="Gene3D" id="4.10.280.10">
    <property type="entry name" value="Helix-loop-helix DNA-binding domain"/>
    <property type="match status" value="1"/>
</dbReference>
<gene>
    <name evidence="8" type="ORF">V6N12_071132</name>
</gene>
<evidence type="ECO:0000256" key="6">
    <source>
        <dbReference type="SAM" id="MobiDB-lite"/>
    </source>
</evidence>
<feature type="region of interest" description="Disordered" evidence="6">
    <location>
        <begin position="324"/>
        <end position="346"/>
    </location>
</feature>
<evidence type="ECO:0000256" key="1">
    <source>
        <dbReference type="ARBA" id="ARBA00004123"/>
    </source>
</evidence>
<dbReference type="EMBL" id="JBBPBM010000006">
    <property type="protein sequence ID" value="KAK8580882.1"/>
    <property type="molecule type" value="Genomic_DNA"/>
</dbReference>
<feature type="region of interest" description="Disordered" evidence="6">
    <location>
        <begin position="251"/>
        <end position="271"/>
    </location>
</feature>
<feature type="domain" description="BHLH" evidence="7">
    <location>
        <begin position="261"/>
        <end position="310"/>
    </location>
</feature>
<dbReference type="PANTHER" id="PTHR16223">
    <property type="entry name" value="TRANSCRIPTION FACTOR BHLH83-RELATED"/>
    <property type="match status" value="1"/>
</dbReference>
<protein>
    <recommendedName>
        <fullName evidence="7">BHLH domain-containing protein</fullName>
    </recommendedName>
</protein>
<evidence type="ECO:0000256" key="5">
    <source>
        <dbReference type="ARBA" id="ARBA00023242"/>
    </source>
</evidence>
<dbReference type="InterPro" id="IPR045843">
    <property type="entry name" value="IND-like"/>
</dbReference>
<comment type="caution">
    <text evidence="8">The sequence shown here is derived from an EMBL/GenBank/DDBJ whole genome shotgun (WGS) entry which is preliminary data.</text>
</comment>
<evidence type="ECO:0000256" key="4">
    <source>
        <dbReference type="ARBA" id="ARBA00023163"/>
    </source>
</evidence>
<dbReference type="InterPro" id="IPR011598">
    <property type="entry name" value="bHLH_dom"/>
</dbReference>
<dbReference type="SUPFAM" id="SSF47459">
    <property type="entry name" value="HLH, helix-loop-helix DNA-binding domain"/>
    <property type="match status" value="1"/>
</dbReference>
<comment type="subcellular location">
    <subcellularLocation>
        <location evidence="1">Nucleus</location>
    </subcellularLocation>
</comment>
<evidence type="ECO:0000313" key="8">
    <source>
        <dbReference type="EMBL" id="KAK8580882.1"/>
    </source>
</evidence>
<organism evidence="8 9">
    <name type="scientific">Hibiscus sabdariffa</name>
    <name type="common">roselle</name>
    <dbReference type="NCBI Taxonomy" id="183260"/>
    <lineage>
        <taxon>Eukaryota</taxon>
        <taxon>Viridiplantae</taxon>
        <taxon>Streptophyta</taxon>
        <taxon>Embryophyta</taxon>
        <taxon>Tracheophyta</taxon>
        <taxon>Spermatophyta</taxon>
        <taxon>Magnoliopsida</taxon>
        <taxon>eudicotyledons</taxon>
        <taxon>Gunneridae</taxon>
        <taxon>Pentapetalae</taxon>
        <taxon>rosids</taxon>
        <taxon>malvids</taxon>
        <taxon>Malvales</taxon>
        <taxon>Malvaceae</taxon>
        <taxon>Malvoideae</taxon>
        <taxon>Hibiscus</taxon>
    </lineage>
</organism>